<name>A0A4D7AXX6_9HYPH</name>
<accession>A0A4D7AXX6</accession>
<organism evidence="3 4">
    <name type="scientific">Phreatobacter stygius</name>
    <dbReference type="NCBI Taxonomy" id="1940610"/>
    <lineage>
        <taxon>Bacteria</taxon>
        <taxon>Pseudomonadati</taxon>
        <taxon>Pseudomonadota</taxon>
        <taxon>Alphaproteobacteria</taxon>
        <taxon>Hyphomicrobiales</taxon>
        <taxon>Phreatobacteraceae</taxon>
        <taxon>Phreatobacter</taxon>
    </lineage>
</organism>
<dbReference type="KEGG" id="pstg:E8M01_12920"/>
<evidence type="ECO:0000259" key="2">
    <source>
        <dbReference type="Pfam" id="PF16998"/>
    </source>
</evidence>
<sequence length="214" mass="22495">MGETFGVRQAYSVREGACPSPGMRIHPCDGRLARLVAMAVALMTLPGCAVTLPSLWERTQTPPPAAQAPQSAETATAETPASPAPLSLAAVGQTAQPTDPITTGSIRRSGEPVPPTAAAGALPIPEGDWQAAKRVLLEALADRADTPSIPWENSQSGMRGTVTALQRVNGTAGQTCRDFLGSAIKDGKEVWFDGRACRTTGAWAVLELRPWRRS</sequence>
<dbReference type="AlphaFoldDB" id="A0A4D7AXX6"/>
<proteinExistence type="predicted"/>
<protein>
    <recommendedName>
        <fullName evidence="2">Surface antigen domain-containing protein</fullName>
    </recommendedName>
</protein>
<dbReference type="EMBL" id="CP039690">
    <property type="protein sequence ID" value="QCI65041.1"/>
    <property type="molecule type" value="Genomic_DNA"/>
</dbReference>
<keyword evidence="4" id="KW-1185">Reference proteome</keyword>
<dbReference type="Pfam" id="PF16998">
    <property type="entry name" value="17kDa_Anti_2"/>
    <property type="match status" value="1"/>
</dbReference>
<dbReference type="Proteomes" id="UP000298781">
    <property type="component" value="Chromosome"/>
</dbReference>
<reference evidence="3 4" key="1">
    <citation type="submission" date="2019-04" db="EMBL/GenBank/DDBJ databases">
        <title>Phreatobacter aquaticus sp. nov.</title>
        <authorList>
            <person name="Choi A."/>
        </authorList>
    </citation>
    <scope>NUCLEOTIDE SEQUENCE [LARGE SCALE GENOMIC DNA]</scope>
    <source>
        <strain evidence="3 4">KCTC 52518</strain>
    </source>
</reference>
<evidence type="ECO:0000256" key="1">
    <source>
        <dbReference type="SAM" id="MobiDB-lite"/>
    </source>
</evidence>
<feature type="compositionally biased region" description="Low complexity" evidence="1">
    <location>
        <begin position="67"/>
        <end position="90"/>
    </location>
</feature>
<gene>
    <name evidence="3" type="ORF">E8M01_12920</name>
</gene>
<evidence type="ECO:0000313" key="4">
    <source>
        <dbReference type="Proteomes" id="UP000298781"/>
    </source>
</evidence>
<evidence type="ECO:0000313" key="3">
    <source>
        <dbReference type="EMBL" id="QCI65041.1"/>
    </source>
</evidence>
<feature type="region of interest" description="Disordered" evidence="1">
    <location>
        <begin position="59"/>
        <end position="123"/>
    </location>
</feature>
<feature type="compositionally biased region" description="Polar residues" evidence="1">
    <location>
        <begin position="93"/>
        <end position="106"/>
    </location>
</feature>
<dbReference type="OrthoDB" id="8017863at2"/>
<feature type="domain" description="Surface antigen" evidence="2">
    <location>
        <begin position="92"/>
        <end position="211"/>
    </location>
</feature>
<dbReference type="InterPro" id="IPR032635">
    <property type="entry name" value="Anti_2"/>
</dbReference>